<comment type="caution">
    <text evidence="1">The sequence shown here is derived from an EMBL/GenBank/DDBJ whole genome shotgun (WGS) entry which is preliminary data.</text>
</comment>
<name>A0ABU4I063_9ACTN</name>
<organism evidence="1 2">
    <name type="scientific">Conexibacter stalactiti</name>
    <dbReference type="NCBI Taxonomy" id="1940611"/>
    <lineage>
        <taxon>Bacteria</taxon>
        <taxon>Bacillati</taxon>
        <taxon>Actinomycetota</taxon>
        <taxon>Thermoleophilia</taxon>
        <taxon>Solirubrobacterales</taxon>
        <taxon>Conexibacteraceae</taxon>
        <taxon>Conexibacter</taxon>
    </lineage>
</organism>
<accession>A0ABU4I063</accession>
<feature type="non-terminal residue" evidence="1">
    <location>
        <position position="76"/>
    </location>
</feature>
<reference evidence="1 2" key="2">
    <citation type="submission" date="2023-10" db="EMBL/GenBank/DDBJ databases">
        <authorList>
            <person name="Han X.F."/>
        </authorList>
    </citation>
    <scope>NUCLEOTIDE SEQUENCE [LARGE SCALE GENOMIC DNA]</scope>
    <source>
        <strain evidence="1 2">KCTC 39840</strain>
    </source>
</reference>
<dbReference type="EMBL" id="JAWSTH010000250">
    <property type="protein sequence ID" value="MDW5598945.1"/>
    <property type="molecule type" value="Genomic_DNA"/>
</dbReference>
<proteinExistence type="predicted"/>
<dbReference type="Proteomes" id="UP001284601">
    <property type="component" value="Unassembled WGS sequence"/>
</dbReference>
<keyword evidence="2" id="KW-1185">Reference proteome</keyword>
<sequence>MRFVRYSKEAGEPTDGFSIEFARKVYDGCPIYHHWDFPEFYIVYRQMIESVRRFEFVAYADDSDVIEASMCIYKDW</sequence>
<evidence type="ECO:0000313" key="2">
    <source>
        <dbReference type="Proteomes" id="UP001284601"/>
    </source>
</evidence>
<evidence type="ECO:0000313" key="1">
    <source>
        <dbReference type="EMBL" id="MDW5598945.1"/>
    </source>
</evidence>
<reference evidence="2" key="1">
    <citation type="submission" date="2023-07" db="EMBL/GenBank/DDBJ databases">
        <title>Conexibacter stalactiti sp. nov., isolated from stalactites in a lava cave and emended description of the genus Conexibacter.</title>
        <authorList>
            <person name="Lee S.D."/>
        </authorList>
    </citation>
    <scope>NUCLEOTIDE SEQUENCE [LARGE SCALE GENOMIC DNA]</scope>
    <source>
        <strain evidence="2">KCTC 39840</strain>
    </source>
</reference>
<gene>
    <name evidence="1" type="ORF">R7226_31590</name>
</gene>
<protein>
    <submittedName>
        <fullName evidence="1">Uncharacterized protein</fullName>
    </submittedName>
</protein>